<dbReference type="GO" id="GO:0008783">
    <property type="term" value="F:agmatinase activity"/>
    <property type="evidence" value="ECO:0007669"/>
    <property type="project" value="UniProtKB-EC"/>
</dbReference>
<feature type="binding site" evidence="4">
    <location>
        <position position="120"/>
    </location>
    <ligand>
        <name>Mn(2+)</name>
        <dbReference type="ChEBI" id="CHEBI:29035"/>
        <label>1</label>
    </ligand>
</feature>
<evidence type="ECO:0000256" key="3">
    <source>
        <dbReference type="ARBA" id="ARBA00022801"/>
    </source>
</evidence>
<dbReference type="Gene3D" id="3.40.800.10">
    <property type="entry name" value="Ureohydrolase domain"/>
    <property type="match status" value="1"/>
</dbReference>
<evidence type="ECO:0000313" key="6">
    <source>
        <dbReference type="EMBL" id="ASV72965.1"/>
    </source>
</evidence>
<accession>A0A286RAG7</accession>
<reference evidence="6 7" key="1">
    <citation type="journal article" name="Front. Microbiol.">
        <title>Sugar Metabolism of the First Thermophilic Planctomycete Thermogutta terrifontis: Comparative Genomic and Transcriptomic Approaches.</title>
        <authorList>
            <person name="Elcheninov A.G."/>
            <person name="Menzel P."/>
            <person name="Gudbergsdottir S.R."/>
            <person name="Slesarev A.I."/>
            <person name="Kadnikov V.V."/>
            <person name="Krogh A."/>
            <person name="Bonch-Osmolovskaya E.A."/>
            <person name="Peng X."/>
            <person name="Kublanov I.V."/>
        </authorList>
    </citation>
    <scope>NUCLEOTIDE SEQUENCE [LARGE SCALE GENOMIC DNA]</scope>
    <source>
        <strain evidence="6 7">R1</strain>
    </source>
</reference>
<keyword evidence="3 5" id="KW-0378">Hydrolase</keyword>
<dbReference type="InterPro" id="IPR023696">
    <property type="entry name" value="Ureohydrolase_dom_sf"/>
</dbReference>
<dbReference type="KEGG" id="ttf:THTE_0363"/>
<dbReference type="InterPro" id="IPR020855">
    <property type="entry name" value="Ureohydrolase_Mn_BS"/>
</dbReference>
<dbReference type="EMBL" id="CP018477">
    <property type="protein sequence ID" value="ASV72965.1"/>
    <property type="molecule type" value="Genomic_DNA"/>
</dbReference>
<dbReference type="AlphaFoldDB" id="A0A286RAG7"/>
<dbReference type="PANTHER" id="PTHR11358">
    <property type="entry name" value="ARGINASE/AGMATINASE"/>
    <property type="match status" value="1"/>
</dbReference>
<dbReference type="CDD" id="cd11593">
    <property type="entry name" value="Agmatinase-like_2"/>
    <property type="match status" value="1"/>
</dbReference>
<name>A0A286RAG7_9BACT</name>
<dbReference type="PIRSF" id="PIRSF036979">
    <property type="entry name" value="Arginase"/>
    <property type="match status" value="1"/>
</dbReference>
<keyword evidence="2 4" id="KW-0479">Metal-binding</keyword>
<evidence type="ECO:0000313" key="7">
    <source>
        <dbReference type="Proteomes" id="UP000215086"/>
    </source>
</evidence>
<evidence type="ECO:0000256" key="4">
    <source>
        <dbReference type="PIRSR" id="PIRSR036979-1"/>
    </source>
</evidence>
<dbReference type="GO" id="GO:0033389">
    <property type="term" value="P:putrescine biosynthetic process from arginine, via agmatine"/>
    <property type="evidence" value="ECO:0007669"/>
    <property type="project" value="TreeGrafter"/>
</dbReference>
<comment type="cofactor">
    <cofactor evidence="4">
        <name>Mn(2+)</name>
        <dbReference type="ChEBI" id="CHEBI:29035"/>
    </cofactor>
    <text evidence="4">Binds 2 manganese ions per subunit.</text>
</comment>
<comment type="similarity">
    <text evidence="1">Belongs to the arginase family. Agmatinase subfamily.</text>
</comment>
<dbReference type="PROSITE" id="PS01053">
    <property type="entry name" value="ARGINASE_1"/>
    <property type="match status" value="1"/>
</dbReference>
<dbReference type="EC" id="3.5.3.11" evidence="6"/>
<feature type="binding site" evidence="4">
    <location>
        <position position="149"/>
    </location>
    <ligand>
        <name>Mn(2+)</name>
        <dbReference type="ChEBI" id="CHEBI:29035"/>
        <label>1</label>
    </ligand>
</feature>
<dbReference type="Proteomes" id="UP000215086">
    <property type="component" value="Chromosome"/>
</dbReference>
<sequence>MIPHELCQPNLNFLGLPEELANPATAKVWILPIPYEATTTYGAGTRNGPLAILMASRQVELHDHRHGCEPAESLGFATLPPMEITVSTPEAMINRVAAAVETVFSRPPSPELLVVLGGEHSISAGVARGLARVVETDGLVCVQVDAHADLRDEFEGSPFNHACAARRISELCPVFQIGIRNISKEEAEFHSTANNIQTFFREQWGPSGVNALRDFVRGKTVYLTIDLDGLDPSIMPAVGTPEPGGLFWDELLEIIRTIGEAAARVPVMDVVELAPIPGMIAPDFLAAKLIYWAAADLLLPGDGTNRGG</sequence>
<dbReference type="PROSITE" id="PS51409">
    <property type="entry name" value="ARGINASE_2"/>
    <property type="match status" value="1"/>
</dbReference>
<dbReference type="Pfam" id="PF00491">
    <property type="entry name" value="Arginase"/>
    <property type="match status" value="1"/>
</dbReference>
<dbReference type="InterPro" id="IPR005925">
    <property type="entry name" value="Agmatinase-rel"/>
</dbReference>
<protein>
    <submittedName>
        <fullName evidence="6">Agmatinase</fullName>
        <ecNumber evidence="6">3.5.3.11</ecNumber>
    </submittedName>
</protein>
<gene>
    <name evidence="6" type="ORF">THTE_0363</name>
</gene>
<dbReference type="PANTHER" id="PTHR11358:SF26">
    <property type="entry name" value="GUANIDINO ACID HYDROLASE, MITOCHONDRIAL"/>
    <property type="match status" value="1"/>
</dbReference>
<dbReference type="NCBIfam" id="TIGR01230">
    <property type="entry name" value="agmatinase"/>
    <property type="match status" value="1"/>
</dbReference>
<keyword evidence="4" id="KW-0464">Manganese</keyword>
<feature type="binding site" evidence="4">
    <location>
        <position position="145"/>
    </location>
    <ligand>
        <name>Mn(2+)</name>
        <dbReference type="ChEBI" id="CHEBI:29035"/>
        <label>1</label>
    </ligand>
</feature>
<feature type="binding site" evidence="4">
    <location>
        <position position="228"/>
    </location>
    <ligand>
        <name>Mn(2+)</name>
        <dbReference type="ChEBI" id="CHEBI:29035"/>
        <label>1</label>
    </ligand>
</feature>
<proteinExistence type="inferred from homology"/>
<evidence type="ECO:0000256" key="5">
    <source>
        <dbReference type="RuleBase" id="RU003684"/>
    </source>
</evidence>
<dbReference type="InterPro" id="IPR006035">
    <property type="entry name" value="Ureohydrolase"/>
</dbReference>
<dbReference type="RefSeq" id="WP_095413729.1">
    <property type="nucleotide sequence ID" value="NZ_CP018477.1"/>
</dbReference>
<feature type="binding site" evidence="4">
    <location>
        <position position="226"/>
    </location>
    <ligand>
        <name>Mn(2+)</name>
        <dbReference type="ChEBI" id="CHEBI:29035"/>
        <label>1</label>
    </ligand>
</feature>
<evidence type="ECO:0000256" key="1">
    <source>
        <dbReference type="ARBA" id="ARBA00009227"/>
    </source>
</evidence>
<evidence type="ECO:0000256" key="2">
    <source>
        <dbReference type="ARBA" id="ARBA00022723"/>
    </source>
</evidence>
<dbReference type="GO" id="GO:0046872">
    <property type="term" value="F:metal ion binding"/>
    <property type="evidence" value="ECO:0007669"/>
    <property type="project" value="UniProtKB-KW"/>
</dbReference>
<keyword evidence="7" id="KW-1185">Reference proteome</keyword>
<dbReference type="OrthoDB" id="9788689at2"/>
<feature type="binding site" evidence="4">
    <location>
        <position position="147"/>
    </location>
    <ligand>
        <name>Mn(2+)</name>
        <dbReference type="ChEBI" id="CHEBI:29035"/>
        <label>1</label>
    </ligand>
</feature>
<dbReference type="SUPFAM" id="SSF52768">
    <property type="entry name" value="Arginase/deacetylase"/>
    <property type="match status" value="1"/>
</dbReference>
<organism evidence="6 7">
    <name type="scientific">Thermogutta terrifontis</name>
    <dbReference type="NCBI Taxonomy" id="1331910"/>
    <lineage>
        <taxon>Bacteria</taxon>
        <taxon>Pseudomonadati</taxon>
        <taxon>Planctomycetota</taxon>
        <taxon>Planctomycetia</taxon>
        <taxon>Pirellulales</taxon>
        <taxon>Thermoguttaceae</taxon>
        <taxon>Thermogutta</taxon>
    </lineage>
</organism>